<sequence length="59" mass="6775">MYFVLDETRYKQCCMMCRAVDSYKKPRCIAMDDERLGFYGNIGVTCLVVGKGTGMIEYT</sequence>
<evidence type="ECO:0000313" key="2">
    <source>
        <dbReference type="Proteomes" id="UP000218335"/>
    </source>
</evidence>
<gene>
    <name evidence="1" type="ORF">B5C08_10520</name>
</gene>
<reference evidence="1 2" key="1">
    <citation type="journal article" date="2017" name="PLoS ONE">
        <title>Development of a real-time PCR for detection of Staphylococcus pseudintermedius using a novel automated comparison of whole-genome sequences.</title>
        <authorList>
            <person name="Verstappen K.M."/>
            <person name="Huijbregts L."/>
            <person name="Spaninks M."/>
            <person name="Wagenaar J.A."/>
            <person name="Fluit A.C."/>
            <person name="Duim B."/>
        </authorList>
    </citation>
    <scope>NUCLEOTIDE SEQUENCE [LARGE SCALE GENOMIC DNA]</scope>
    <source>
        <strain evidence="1 2">215070706401-1</strain>
    </source>
</reference>
<dbReference type="EMBL" id="MWUU01000015">
    <property type="protein sequence ID" value="PCF54299.1"/>
    <property type="molecule type" value="Genomic_DNA"/>
</dbReference>
<dbReference type="Proteomes" id="UP000218335">
    <property type="component" value="Unassembled WGS sequence"/>
</dbReference>
<name>A0A2A4GVN1_9STAP</name>
<protein>
    <submittedName>
        <fullName evidence="1">Uncharacterized protein</fullName>
    </submittedName>
</protein>
<proteinExistence type="predicted"/>
<evidence type="ECO:0000313" key="1">
    <source>
        <dbReference type="EMBL" id="PCF54299.1"/>
    </source>
</evidence>
<dbReference type="AlphaFoldDB" id="A0A2A4GVN1"/>
<comment type="caution">
    <text evidence="1">The sequence shown here is derived from an EMBL/GenBank/DDBJ whole genome shotgun (WGS) entry which is preliminary data.</text>
</comment>
<accession>A0A2A4GVN1</accession>
<organism evidence="1 2">
    <name type="scientific">Staphylococcus delphini</name>
    <dbReference type="NCBI Taxonomy" id="53344"/>
    <lineage>
        <taxon>Bacteria</taxon>
        <taxon>Bacillati</taxon>
        <taxon>Bacillota</taxon>
        <taxon>Bacilli</taxon>
        <taxon>Bacillales</taxon>
        <taxon>Staphylococcaceae</taxon>
        <taxon>Staphylococcus</taxon>
        <taxon>Staphylococcus intermedius group</taxon>
    </lineage>
</organism>